<name>S9Q375_9RHOB</name>
<organism evidence="1 2">
    <name type="scientific">Salipiger mucosus DSM 16094</name>
    <dbReference type="NCBI Taxonomy" id="1123237"/>
    <lineage>
        <taxon>Bacteria</taxon>
        <taxon>Pseudomonadati</taxon>
        <taxon>Pseudomonadota</taxon>
        <taxon>Alphaproteobacteria</taxon>
        <taxon>Rhodobacterales</taxon>
        <taxon>Roseobacteraceae</taxon>
        <taxon>Salipiger</taxon>
    </lineage>
</organism>
<proteinExistence type="predicted"/>
<keyword evidence="2" id="KW-1185">Reference proteome</keyword>
<gene>
    <name evidence="1" type="ORF">Salmuc_05429</name>
</gene>
<dbReference type="STRING" id="1123237.Salmuc_05429"/>
<dbReference type="Proteomes" id="UP000015347">
    <property type="component" value="Unassembled WGS sequence"/>
</dbReference>
<comment type="caution">
    <text evidence="1">The sequence shown here is derived from an EMBL/GenBank/DDBJ whole genome shotgun (WGS) entry which is preliminary data.</text>
</comment>
<sequence length="54" mass="6413">MRDACLRHDGRPVEIRAYAERVEFWQDGKIVGQHAVVHWARTVASDRSDQWRNH</sequence>
<reference evidence="2" key="1">
    <citation type="journal article" date="2014" name="Stand. Genomic Sci.">
        <title>Genome sequence of the exopolysaccharide-producing Salipiger mucosus type strain (DSM 16094(T)), a moderately halophilic member of the Roseobacter clade.</title>
        <authorList>
            <person name="Riedel T."/>
            <person name="Spring S."/>
            <person name="Fiebig A."/>
            <person name="Petersen J."/>
            <person name="Kyrpides N.C."/>
            <person name="Goker M."/>
            <person name="Klenk H.P."/>
        </authorList>
    </citation>
    <scope>NUCLEOTIDE SEQUENCE [LARGE SCALE GENOMIC DNA]</scope>
    <source>
        <strain evidence="2">DSM 16094</strain>
    </source>
</reference>
<dbReference type="AlphaFoldDB" id="S9Q375"/>
<evidence type="ECO:0000313" key="2">
    <source>
        <dbReference type="Proteomes" id="UP000015347"/>
    </source>
</evidence>
<dbReference type="EMBL" id="APVH01000068">
    <property type="protein sequence ID" value="EPX75791.1"/>
    <property type="molecule type" value="Genomic_DNA"/>
</dbReference>
<evidence type="ECO:0000313" key="1">
    <source>
        <dbReference type="EMBL" id="EPX75791.1"/>
    </source>
</evidence>
<accession>S9Q375</accession>
<dbReference type="HOGENOM" id="CLU_3047825_0_0_5"/>
<protein>
    <submittedName>
        <fullName evidence="1">Uncharacterized protein</fullName>
    </submittedName>
</protein>